<comment type="caution">
    <text evidence="3">The sequence shown here is derived from an EMBL/GenBank/DDBJ whole genome shotgun (WGS) entry which is preliminary data.</text>
</comment>
<organism evidence="3 4">
    <name type="scientific">Paraburkholderia agricolaris</name>
    <dbReference type="NCBI Taxonomy" id="2152888"/>
    <lineage>
        <taxon>Bacteria</taxon>
        <taxon>Pseudomonadati</taxon>
        <taxon>Pseudomonadota</taxon>
        <taxon>Betaproteobacteria</taxon>
        <taxon>Burkholderiales</taxon>
        <taxon>Burkholderiaceae</taxon>
        <taxon>Paraburkholderia</taxon>
    </lineage>
</organism>
<name>A0ABW8ZFM7_9BURK</name>
<dbReference type="EMBL" id="JAQQFN010000002">
    <property type="protein sequence ID" value="MFL9881979.1"/>
    <property type="molecule type" value="Genomic_DNA"/>
</dbReference>
<evidence type="ECO:0000256" key="2">
    <source>
        <dbReference type="SAM" id="Phobius"/>
    </source>
</evidence>
<evidence type="ECO:0000256" key="1">
    <source>
        <dbReference type="SAM" id="MobiDB-lite"/>
    </source>
</evidence>
<keyword evidence="2" id="KW-0472">Membrane</keyword>
<evidence type="ECO:0000313" key="3">
    <source>
        <dbReference type="EMBL" id="MFL9881979.1"/>
    </source>
</evidence>
<evidence type="ECO:0008006" key="5">
    <source>
        <dbReference type="Google" id="ProtNLM"/>
    </source>
</evidence>
<feature type="transmembrane region" description="Helical" evidence="2">
    <location>
        <begin position="54"/>
        <end position="75"/>
    </location>
</feature>
<proteinExistence type="predicted"/>
<accession>A0ABW8ZFM7</accession>
<keyword evidence="2" id="KW-1133">Transmembrane helix</keyword>
<sequence length="142" mass="15181">MTNASQSAQSGTPGQQPLQVPSSAVAIDPKIYIQQEPYYLTEVQYERIKAGQPMAITIFMNLLLTGAGAAFTVLGQAAANLVSGKSANLDPAAEWTAIVTIVVAALAWFGARFIPGKYKRTMKAIDDHFKTTPATRHFGGKP</sequence>
<gene>
    <name evidence="3" type="ORF">PQR66_03010</name>
</gene>
<keyword evidence="2" id="KW-0812">Transmembrane</keyword>
<feature type="region of interest" description="Disordered" evidence="1">
    <location>
        <begin position="1"/>
        <end position="21"/>
    </location>
</feature>
<protein>
    <recommendedName>
        <fullName evidence="5">Holin</fullName>
    </recommendedName>
</protein>
<reference evidence="3 4" key="1">
    <citation type="journal article" date="2024" name="Chem. Sci.">
        <title>Discovery of megapolipeptins by genome mining of a Burkholderiales bacteria collection.</title>
        <authorList>
            <person name="Paulo B.S."/>
            <person name="Recchia M.J.J."/>
            <person name="Lee S."/>
            <person name="Fergusson C.H."/>
            <person name="Romanowski S.B."/>
            <person name="Hernandez A."/>
            <person name="Krull N."/>
            <person name="Liu D.Y."/>
            <person name="Cavanagh H."/>
            <person name="Bos A."/>
            <person name="Gray C.A."/>
            <person name="Murphy B.T."/>
            <person name="Linington R.G."/>
            <person name="Eustaquio A.S."/>
        </authorList>
    </citation>
    <scope>NUCLEOTIDE SEQUENCE [LARGE SCALE GENOMIC DNA]</scope>
    <source>
        <strain evidence="3 4">RL16-012-BIC-B</strain>
    </source>
</reference>
<dbReference type="RefSeq" id="WP_153135995.1">
    <property type="nucleotide sequence ID" value="NZ_JAQQFH010000024.1"/>
</dbReference>
<keyword evidence="4" id="KW-1185">Reference proteome</keyword>
<dbReference type="Proteomes" id="UP001629249">
    <property type="component" value="Unassembled WGS sequence"/>
</dbReference>
<evidence type="ECO:0000313" key="4">
    <source>
        <dbReference type="Proteomes" id="UP001629249"/>
    </source>
</evidence>
<feature type="transmembrane region" description="Helical" evidence="2">
    <location>
        <begin position="95"/>
        <end position="114"/>
    </location>
</feature>